<dbReference type="InterPro" id="IPR001932">
    <property type="entry name" value="PPM-type_phosphatase-like_dom"/>
</dbReference>
<sequence>MIQDFSYDKIAVSSFQKPKNGNELCGDSFYVTETRDYFICAVADGLGSGGLARKASQAAVIAVEKNHQLEVEEIMQVCNEELKGTRGAVLSIFKIDFNQRIVRYAGVGNIRFMMAGEDRKLIYPLPTVGFLSGKPQKFRVQQFPFDDQTAFIIYSDGMEIHTQSRSILTNMISPRESAAYLGNLSQKLIDDATCLVGKVSHA</sequence>
<dbReference type="EMBL" id="FNHW01000007">
    <property type="protein sequence ID" value="SDN55566.1"/>
    <property type="molecule type" value="Genomic_DNA"/>
</dbReference>
<dbReference type="Proteomes" id="UP000199544">
    <property type="component" value="Unassembled WGS sequence"/>
</dbReference>
<dbReference type="SUPFAM" id="SSF81606">
    <property type="entry name" value="PP2C-like"/>
    <property type="match status" value="1"/>
</dbReference>
<keyword evidence="3" id="KW-1185">Reference proteome</keyword>
<dbReference type="STRING" id="459525.SAMN04488137_4880"/>
<name>A0A1H0CCL3_9BACL</name>
<dbReference type="InterPro" id="IPR036457">
    <property type="entry name" value="PPM-type-like_dom_sf"/>
</dbReference>
<dbReference type="SMART" id="SM00331">
    <property type="entry name" value="PP2C_SIG"/>
    <property type="match status" value="1"/>
</dbReference>
<organism evidence="2 3">
    <name type="scientific">Fictibacillus solisalsi</name>
    <dbReference type="NCBI Taxonomy" id="459525"/>
    <lineage>
        <taxon>Bacteria</taxon>
        <taxon>Bacillati</taxon>
        <taxon>Bacillota</taxon>
        <taxon>Bacilli</taxon>
        <taxon>Bacillales</taxon>
        <taxon>Fictibacillaceae</taxon>
        <taxon>Fictibacillus</taxon>
    </lineage>
</organism>
<dbReference type="InterPro" id="IPR039248">
    <property type="entry name" value="Ptase_RsbX"/>
</dbReference>
<dbReference type="OrthoDB" id="1090916at2"/>
<gene>
    <name evidence="2" type="ORF">SAMN04488137_4880</name>
</gene>
<dbReference type="Gene3D" id="3.60.40.10">
    <property type="entry name" value="PPM-type phosphatase domain"/>
    <property type="match status" value="1"/>
</dbReference>
<proteinExistence type="predicted"/>
<feature type="domain" description="PPM-type phosphatase" evidence="1">
    <location>
        <begin position="9"/>
        <end position="199"/>
    </location>
</feature>
<protein>
    <submittedName>
        <fullName evidence="2">Negative regulator of sigma-B (Phosphoserine phosphatase)</fullName>
    </submittedName>
</protein>
<accession>A0A1H0CCL3</accession>
<dbReference type="PANTHER" id="PTHR35801:SF1">
    <property type="entry name" value="PHOSPHOSERINE PHOSPHATASE RSBX"/>
    <property type="match status" value="1"/>
</dbReference>
<evidence type="ECO:0000313" key="2">
    <source>
        <dbReference type="EMBL" id="SDN55566.1"/>
    </source>
</evidence>
<dbReference type="RefSeq" id="WP_090239424.1">
    <property type="nucleotide sequence ID" value="NZ_FNHW01000007.1"/>
</dbReference>
<dbReference type="Pfam" id="PF07228">
    <property type="entry name" value="SpoIIE"/>
    <property type="match status" value="1"/>
</dbReference>
<reference evidence="3" key="1">
    <citation type="submission" date="2016-10" db="EMBL/GenBank/DDBJ databases">
        <authorList>
            <person name="Varghese N."/>
            <person name="Submissions S."/>
        </authorList>
    </citation>
    <scope>NUCLEOTIDE SEQUENCE [LARGE SCALE GENOMIC DNA]</scope>
    <source>
        <strain evidence="3">CGMCC 1.6854</strain>
    </source>
</reference>
<evidence type="ECO:0000313" key="3">
    <source>
        <dbReference type="Proteomes" id="UP000199544"/>
    </source>
</evidence>
<dbReference type="AlphaFoldDB" id="A0A1H0CCL3"/>
<evidence type="ECO:0000259" key="1">
    <source>
        <dbReference type="SMART" id="SM00331"/>
    </source>
</evidence>
<dbReference type="PANTHER" id="PTHR35801">
    <property type="entry name" value="PHOSPHOSERINE PHOSPHATASE RSBX"/>
    <property type="match status" value="1"/>
</dbReference>